<feature type="compositionally biased region" description="Basic and acidic residues" evidence="1">
    <location>
        <begin position="602"/>
        <end position="615"/>
    </location>
</feature>
<dbReference type="AlphaFoldDB" id="A7T4H0"/>
<reference evidence="2 3" key="1">
    <citation type="journal article" date="2007" name="Science">
        <title>Sea anemone genome reveals ancestral eumetazoan gene repertoire and genomic organization.</title>
        <authorList>
            <person name="Putnam N.H."/>
            <person name="Srivastava M."/>
            <person name="Hellsten U."/>
            <person name="Dirks B."/>
            <person name="Chapman J."/>
            <person name="Salamov A."/>
            <person name="Terry A."/>
            <person name="Shapiro H."/>
            <person name="Lindquist E."/>
            <person name="Kapitonov V.V."/>
            <person name="Jurka J."/>
            <person name="Genikhovich G."/>
            <person name="Grigoriev I.V."/>
            <person name="Lucas S.M."/>
            <person name="Steele R.E."/>
            <person name="Finnerty J.R."/>
            <person name="Technau U."/>
            <person name="Martindale M.Q."/>
            <person name="Rokhsar D.S."/>
        </authorList>
    </citation>
    <scope>NUCLEOTIDE SEQUENCE [LARGE SCALE GENOMIC DNA]</scope>
    <source>
        <strain evidence="3">CH2 X CH6</strain>
    </source>
</reference>
<organism evidence="2 3">
    <name type="scientific">Nematostella vectensis</name>
    <name type="common">Starlet sea anemone</name>
    <dbReference type="NCBI Taxonomy" id="45351"/>
    <lineage>
        <taxon>Eukaryota</taxon>
        <taxon>Metazoa</taxon>
        <taxon>Cnidaria</taxon>
        <taxon>Anthozoa</taxon>
        <taxon>Hexacorallia</taxon>
        <taxon>Actiniaria</taxon>
        <taxon>Edwardsiidae</taxon>
        <taxon>Nematostella</taxon>
    </lineage>
</organism>
<feature type="region of interest" description="Disordered" evidence="1">
    <location>
        <begin position="602"/>
        <end position="638"/>
    </location>
</feature>
<feature type="region of interest" description="Disordered" evidence="1">
    <location>
        <begin position="658"/>
        <end position="696"/>
    </location>
</feature>
<dbReference type="eggNOG" id="ENOG502S7CZ">
    <property type="taxonomic scope" value="Eukaryota"/>
</dbReference>
<gene>
    <name evidence="2" type="ORF">NEMVEDRAFT_v1g222210</name>
</gene>
<name>A7T4H0_NEMVE</name>
<feature type="compositionally biased region" description="Basic and acidic residues" evidence="1">
    <location>
        <begin position="173"/>
        <end position="186"/>
    </location>
</feature>
<sequence>MNDQENAATPRSFHLFNCDNTYDLDSVEKLIKTVAGDVQVRKTYFPLPSMTLLSQELEGNTMDCAVFVVHAHESRLSINEPRAGIGYAKIYRALLNATGKKAIILMCDDDCLDDDSVISPRVEQMLNRHRGLIPQLGNKLLVMSYNKRPSKLHEDYVTKTLCGHEIQLELDLGHATRQSREDDKRSGRLQGIGAGQGGAGQGEAARHELGVHGEGKTEYASDGFYEGGRQHYYGQHGKEEEDRRGQAFGGRQGEKGLGENKPDEANEMKMCYQAILLNENQVLIVIGGDDNYKTQEERDTSVLSQWARGKVSSQFLEEYMNGSRSFIFSWDEHHHPIHEEALQHFLDPGKTDEFVPKPRPPQVSVPDPIAEPDVVDSKIKDIKFTPDPDPVELLFQPTPHMPTQTATEPIRNLQPTFVPTLVNFEGFEVVDMKSENAPNLQVLSFCHNKEAAENLYQFLEKVYQQLAVNDRPPQPPTLDDYSQVPSFLEKNKPDYVVVVLETNEVLKSLDGKEEEVEETRALLDKLAECVQYHIGKKAIILMCDDDCLDDDSMMSPRVEQMLNRHRGLISQLENKLLVMSYNKRPSKLHEYYVTETLCGHEIQKSRQSREDDKRSGRLQGIGAGQGGAGQGGAGQGEAARHELGVHGKGKTEYASHGFYEGGRQHYDGQHGKEEEDRRGQAFGGRQGEKGLGENKPDEADEMKMCYQAILLNGHVSKVIYRSSDFTFPDHVKEEYREDYSRVRKATLEAYKDANGHVKYIVPHYNESNGHLLHYRATMEYGSINSASYCYPPGYKPPKYMLDDMIIRNDHHFSATLEIWEDKRGQLYPTVEVGSSPTCGRNKCVIV</sequence>
<feature type="compositionally biased region" description="Gly residues" evidence="1">
    <location>
        <begin position="190"/>
        <end position="201"/>
    </location>
</feature>
<dbReference type="HOGENOM" id="CLU_336874_0_0_1"/>
<feature type="compositionally biased region" description="Basic and acidic residues" evidence="1">
    <location>
        <begin position="662"/>
        <end position="679"/>
    </location>
</feature>
<dbReference type="EMBL" id="DS470871">
    <property type="protein sequence ID" value="EDO29142.1"/>
    <property type="molecule type" value="Genomic_DNA"/>
</dbReference>
<dbReference type="InParanoid" id="A7T4H0"/>
<feature type="compositionally biased region" description="Basic and acidic residues" evidence="1">
    <location>
        <begin position="252"/>
        <end position="263"/>
    </location>
</feature>
<evidence type="ECO:0000313" key="3">
    <source>
        <dbReference type="Proteomes" id="UP000001593"/>
    </source>
</evidence>
<keyword evidence="3" id="KW-1185">Reference proteome</keyword>
<feature type="compositionally biased region" description="Basic and acidic residues" evidence="1">
    <location>
        <begin position="236"/>
        <end position="245"/>
    </location>
</feature>
<feature type="region of interest" description="Disordered" evidence="1">
    <location>
        <begin position="173"/>
        <end position="263"/>
    </location>
</feature>
<accession>A7T4H0</accession>
<proteinExistence type="predicted"/>
<dbReference type="Proteomes" id="UP000001593">
    <property type="component" value="Unassembled WGS sequence"/>
</dbReference>
<protein>
    <submittedName>
        <fullName evidence="2">Uncharacterized protein</fullName>
    </submittedName>
</protein>
<evidence type="ECO:0000313" key="2">
    <source>
        <dbReference type="EMBL" id="EDO29142.1"/>
    </source>
</evidence>
<feature type="compositionally biased region" description="Gly residues" evidence="1">
    <location>
        <begin position="619"/>
        <end position="635"/>
    </location>
</feature>
<feature type="compositionally biased region" description="Basic and acidic residues" evidence="1">
    <location>
        <begin position="686"/>
        <end position="696"/>
    </location>
</feature>
<feature type="compositionally biased region" description="Basic and acidic residues" evidence="1">
    <location>
        <begin position="204"/>
        <end position="219"/>
    </location>
</feature>
<evidence type="ECO:0000256" key="1">
    <source>
        <dbReference type="SAM" id="MobiDB-lite"/>
    </source>
</evidence>